<sequence>MVSTKGSTKNRSRTSGSEEFMGVVTRRRSRATRRRQRSEETNSTAASPGSPDLDEPSSHDGSSEEYQYEGSDAKTLHNPSSILWSLEEINTIRKKFKCDCKDFYQTGFQLAGLPVDRARRANVSSEMPASVINWSVLIDKTVAEADGEESQRTYVGGKRFWEIAYEDQDEVTVLVVEALARTIDFSFQMGHKIVPN</sequence>
<dbReference type="EMBL" id="JH159152">
    <property type="protein sequence ID" value="EGZ24338.1"/>
    <property type="molecule type" value="Genomic_DNA"/>
</dbReference>
<dbReference type="AlphaFoldDB" id="G4YV39"/>
<dbReference type="InParanoid" id="G4YV39"/>
<evidence type="ECO:0000256" key="1">
    <source>
        <dbReference type="SAM" id="MobiDB-lite"/>
    </source>
</evidence>
<proteinExistence type="predicted"/>
<dbReference type="RefSeq" id="XP_009519626.1">
    <property type="nucleotide sequence ID" value="XM_009521331.1"/>
</dbReference>
<keyword evidence="3" id="KW-1185">Reference proteome</keyword>
<organism evidence="2 3">
    <name type="scientific">Phytophthora sojae (strain P6497)</name>
    <name type="common">Soybean stem and root rot agent</name>
    <name type="synonym">Phytophthora megasperma f. sp. glycines</name>
    <dbReference type="NCBI Taxonomy" id="1094619"/>
    <lineage>
        <taxon>Eukaryota</taxon>
        <taxon>Sar</taxon>
        <taxon>Stramenopiles</taxon>
        <taxon>Oomycota</taxon>
        <taxon>Peronosporomycetes</taxon>
        <taxon>Peronosporales</taxon>
        <taxon>Peronosporaceae</taxon>
        <taxon>Phytophthora</taxon>
    </lineage>
</organism>
<gene>
    <name evidence="2" type="ORF">PHYSODRAFT_325463</name>
</gene>
<evidence type="ECO:0000313" key="3">
    <source>
        <dbReference type="Proteomes" id="UP000002640"/>
    </source>
</evidence>
<dbReference type="GeneID" id="20645255"/>
<feature type="region of interest" description="Disordered" evidence="1">
    <location>
        <begin position="1"/>
        <end position="74"/>
    </location>
</feature>
<reference evidence="2 3" key="1">
    <citation type="journal article" date="2006" name="Science">
        <title>Phytophthora genome sequences uncover evolutionary origins and mechanisms of pathogenesis.</title>
        <authorList>
            <person name="Tyler B.M."/>
            <person name="Tripathy S."/>
            <person name="Zhang X."/>
            <person name="Dehal P."/>
            <person name="Jiang R.H."/>
            <person name="Aerts A."/>
            <person name="Arredondo F.D."/>
            <person name="Baxter L."/>
            <person name="Bensasson D."/>
            <person name="Beynon J.L."/>
            <person name="Chapman J."/>
            <person name="Damasceno C.M."/>
            <person name="Dorrance A.E."/>
            <person name="Dou D."/>
            <person name="Dickerman A.W."/>
            <person name="Dubchak I.L."/>
            <person name="Garbelotto M."/>
            <person name="Gijzen M."/>
            <person name="Gordon S.G."/>
            <person name="Govers F."/>
            <person name="Grunwald N.J."/>
            <person name="Huang W."/>
            <person name="Ivors K.L."/>
            <person name="Jones R.W."/>
            <person name="Kamoun S."/>
            <person name="Krampis K."/>
            <person name="Lamour K.H."/>
            <person name="Lee M.K."/>
            <person name="McDonald W.H."/>
            <person name="Medina M."/>
            <person name="Meijer H.J."/>
            <person name="Nordberg E.K."/>
            <person name="Maclean D.J."/>
            <person name="Ospina-Giraldo M.D."/>
            <person name="Morris P.F."/>
            <person name="Phuntumart V."/>
            <person name="Putnam N.H."/>
            <person name="Rash S."/>
            <person name="Rose J.K."/>
            <person name="Sakihama Y."/>
            <person name="Salamov A.A."/>
            <person name="Savidor A."/>
            <person name="Scheuring C.F."/>
            <person name="Smith B.M."/>
            <person name="Sobral B.W."/>
            <person name="Terry A."/>
            <person name="Torto-Alalibo T.A."/>
            <person name="Win J."/>
            <person name="Xu Z."/>
            <person name="Zhang H."/>
            <person name="Grigoriev I.V."/>
            <person name="Rokhsar D.S."/>
            <person name="Boore J.L."/>
        </authorList>
    </citation>
    <scope>NUCLEOTIDE SEQUENCE [LARGE SCALE GENOMIC DNA]</scope>
    <source>
        <strain evidence="2 3">P6497</strain>
    </source>
</reference>
<dbReference type="SMR" id="G4YV39"/>
<name>G4YV39_PHYSP</name>
<feature type="compositionally biased region" description="Polar residues" evidence="1">
    <location>
        <begin position="1"/>
        <end position="17"/>
    </location>
</feature>
<accession>G4YV39</accession>
<feature type="compositionally biased region" description="Basic residues" evidence="1">
    <location>
        <begin position="25"/>
        <end position="36"/>
    </location>
</feature>
<evidence type="ECO:0000313" key="2">
    <source>
        <dbReference type="EMBL" id="EGZ24338.1"/>
    </source>
</evidence>
<dbReference type="KEGG" id="psoj:PHYSODRAFT_325463"/>
<dbReference type="Proteomes" id="UP000002640">
    <property type="component" value="Unassembled WGS sequence"/>
</dbReference>
<protein>
    <submittedName>
        <fullName evidence="2">Uncharacterized protein</fullName>
    </submittedName>
</protein>